<evidence type="ECO:0000313" key="3">
    <source>
        <dbReference type="EMBL" id="WTU72525.1"/>
    </source>
</evidence>
<dbReference type="NCBIfam" id="TIGR02608">
    <property type="entry name" value="delta_60_rpt"/>
    <property type="match status" value="7"/>
</dbReference>
<dbReference type="Pfam" id="PF17164">
    <property type="entry name" value="DUF5122"/>
    <property type="match status" value="7"/>
</dbReference>
<dbReference type="PRINTS" id="PR00313">
    <property type="entry name" value="CABNDNGRPT"/>
</dbReference>
<sequence>MSTFTWGSRRAPGQATGYGRRRRTDLIGAAVALGAALVVALPGPALAAPGDLDLTFGGGDGKVTTDLGSAEGAADMVVQPDGKIVAVGWDISDFVGNFAAVRYNADGSLDTTFGVGGKAVTDIAGGSDAANGVALQADGKIVVVGVSENLEGGVAWFTVVRYNPDGSLDTTFDGDGKAVTDFGGGGADQGSDVAVQADGKIVAGGGVGGVFALARYNPLDGSLDTTFDGDGKVFTDFGGLQEGSTAYGLALQPDGRIIAAGDSTEGLVRDFALARYNSDGSLDTTFSGDGRVTTDLGTMDTAQDVTVQADGRIVAVGASGPGVFSLARYTANGTLDTTFDGDGTVTTNLGGPQGGSAAYDVVQQTDGKLVAVGGGNGAFALARYHTNGSLDTGFGGGDGMVTTDFGGADLARSVALLPDGKILTAGDGGAGEDFALARYEGGGTTPPPPAGVDLAVTATGPATVAIGDQATYTVTVRNTSATTAATAVTLADTLTGAGGTLLSAVPSRGSCTNTATSASCTLGTLAAGASATVTVVAEPRSTGTLSDTATADAAETDPVPGNDRATANTTVNNTRGCTIIGTSGADTLNGGFSGDVICGLGGNDTIRPGYGNDTVHGGAGNDNVDGSYGDDTLNGGPGNDTLLGNFGNDRLNTVDAVAGNDTANGGLGTDTCTTDAGDARISCP</sequence>
<proteinExistence type="predicted"/>
<dbReference type="Gene3D" id="2.80.10.50">
    <property type="match status" value="3"/>
</dbReference>
<feature type="compositionally biased region" description="Low complexity" evidence="1">
    <location>
        <begin position="547"/>
        <end position="567"/>
    </location>
</feature>
<dbReference type="InterPro" id="IPR047589">
    <property type="entry name" value="DUF11_rpt"/>
</dbReference>
<evidence type="ECO:0000259" key="2">
    <source>
        <dbReference type="Pfam" id="PF01345"/>
    </source>
</evidence>
<dbReference type="Pfam" id="PF01345">
    <property type="entry name" value="DUF11"/>
    <property type="match status" value="1"/>
</dbReference>
<dbReference type="SUPFAM" id="SSF75011">
    <property type="entry name" value="3-carboxy-cis,cis-mucoante lactonizing enzyme"/>
    <property type="match status" value="1"/>
</dbReference>
<dbReference type="InterPro" id="IPR001343">
    <property type="entry name" value="Hemolysn_Ca-bd"/>
</dbReference>
<dbReference type="NCBIfam" id="TIGR01451">
    <property type="entry name" value="B_ant_repeat"/>
    <property type="match status" value="1"/>
</dbReference>
<evidence type="ECO:0000256" key="1">
    <source>
        <dbReference type="SAM" id="MobiDB-lite"/>
    </source>
</evidence>
<dbReference type="EMBL" id="CP108264">
    <property type="protein sequence ID" value="WTU72525.1"/>
    <property type="molecule type" value="Genomic_DNA"/>
</dbReference>
<dbReference type="AlphaFoldDB" id="A0AAU2JJU2"/>
<dbReference type="GO" id="GO:0005509">
    <property type="term" value="F:calcium ion binding"/>
    <property type="evidence" value="ECO:0007669"/>
    <property type="project" value="InterPro"/>
</dbReference>
<dbReference type="InterPro" id="IPR011049">
    <property type="entry name" value="Serralysin-like_metalloprot_C"/>
</dbReference>
<gene>
    <name evidence="3" type="ORF">OG327_03770</name>
</gene>
<organism evidence="3">
    <name type="scientific">Streptomyces sp. NBC_00049</name>
    <dbReference type="NCBI Taxonomy" id="2903617"/>
    <lineage>
        <taxon>Bacteria</taxon>
        <taxon>Bacillati</taxon>
        <taxon>Actinomycetota</taxon>
        <taxon>Actinomycetes</taxon>
        <taxon>Kitasatosporales</taxon>
        <taxon>Streptomycetaceae</taxon>
        <taxon>Streptomyces</taxon>
    </lineage>
</organism>
<feature type="region of interest" description="Disordered" evidence="1">
    <location>
        <begin position="541"/>
        <end position="567"/>
    </location>
</feature>
<feature type="domain" description="DUF11" evidence="2">
    <location>
        <begin position="453"/>
        <end position="568"/>
    </location>
</feature>
<dbReference type="Gene3D" id="2.150.10.10">
    <property type="entry name" value="Serralysin-like metalloprotease, C-terminal"/>
    <property type="match status" value="2"/>
</dbReference>
<dbReference type="Pfam" id="PF00353">
    <property type="entry name" value="HemolysinCabind"/>
    <property type="match status" value="3"/>
</dbReference>
<dbReference type="InterPro" id="IPR001434">
    <property type="entry name" value="OmcB-like_DUF11"/>
</dbReference>
<reference evidence="3" key="1">
    <citation type="submission" date="2022-10" db="EMBL/GenBank/DDBJ databases">
        <title>The complete genomes of actinobacterial strains from the NBC collection.</title>
        <authorList>
            <person name="Joergensen T.S."/>
            <person name="Alvarez Arevalo M."/>
            <person name="Sterndorff E.B."/>
            <person name="Faurdal D."/>
            <person name="Vuksanovic O."/>
            <person name="Mourched A.-S."/>
            <person name="Charusanti P."/>
            <person name="Shaw S."/>
            <person name="Blin K."/>
            <person name="Weber T."/>
        </authorList>
    </citation>
    <scope>NUCLEOTIDE SEQUENCE</scope>
    <source>
        <strain evidence="3">NBC_00049</strain>
    </source>
</reference>
<dbReference type="InterPro" id="IPR013431">
    <property type="entry name" value="Delta_60_rpt"/>
</dbReference>
<protein>
    <submittedName>
        <fullName evidence="3">Calcium-binding protein</fullName>
    </submittedName>
</protein>
<name>A0AAU2JJU2_9ACTN</name>
<accession>A0AAU2JJU2</accession>